<dbReference type="Gene3D" id="1.20.1250.20">
    <property type="entry name" value="MFS general substrate transporter like domains"/>
    <property type="match status" value="2"/>
</dbReference>
<keyword evidence="4 6" id="KW-1133">Transmembrane helix</keyword>
<organism evidence="8 9">
    <name type="scientific">Syncephalastrum racemosum</name>
    <name type="common">Filamentous fungus</name>
    <dbReference type="NCBI Taxonomy" id="13706"/>
    <lineage>
        <taxon>Eukaryota</taxon>
        <taxon>Fungi</taxon>
        <taxon>Fungi incertae sedis</taxon>
        <taxon>Mucoromycota</taxon>
        <taxon>Mucoromycotina</taxon>
        <taxon>Mucoromycetes</taxon>
        <taxon>Mucorales</taxon>
        <taxon>Syncephalastraceae</taxon>
        <taxon>Syncephalastrum</taxon>
    </lineage>
</organism>
<feature type="transmembrane region" description="Helical" evidence="6">
    <location>
        <begin position="276"/>
        <end position="298"/>
    </location>
</feature>
<dbReference type="Proteomes" id="UP000242180">
    <property type="component" value="Unassembled WGS sequence"/>
</dbReference>
<evidence type="ECO:0000256" key="2">
    <source>
        <dbReference type="ARBA" id="ARBA00005241"/>
    </source>
</evidence>
<sequence length="447" mass="48403">MDTTPSFWGLKLMNAFSMGMIGSAQVYLPIFNKKVLDLSTDRIGFIQSITPFMSCLAFPFWTAIVDKTQKHKVVGMTNMTVALVTVLCVTLVPSLTDDQTVATVLVSLCDFGFAFFGYPIIATMVDSITLRVLGDRKEQLYGRQKAFGPLGFGGSVFLTGLVMDRFGPYALFGSYAFFVISFLITAFFTSFEPYAWHDDEVDHSHSSRSSSFDGTVAHTDSLRSDLDKEEKPPTISDLLVCEGAARFFTVMTLLGVCMSVFFAFLTLFIGTDLHGSPALLGLLGPLGSSVEIVCFFFTKEIFGWLGADRMLLIGQAISAYRCVVYIISVTWFPDSSAVFATLTQIVHGASFSLIWSAGVIKADAIAPPGMKSRAQGLLGMVYFGLGSGVGALLGGVVYEHYGSALMWGMVLVVVCLSAFVQTSSFLDRLAPTARIRAGYTAVAPFVG</sequence>
<keyword evidence="3 6" id="KW-0812">Transmembrane</keyword>
<comment type="subcellular location">
    <subcellularLocation>
        <location evidence="1">Membrane</location>
        <topology evidence="1">Multi-pass membrane protein</topology>
    </subcellularLocation>
</comment>
<evidence type="ECO:0000256" key="6">
    <source>
        <dbReference type="SAM" id="Phobius"/>
    </source>
</evidence>
<dbReference type="SUPFAM" id="SSF103473">
    <property type="entry name" value="MFS general substrate transporter"/>
    <property type="match status" value="1"/>
</dbReference>
<dbReference type="AlphaFoldDB" id="A0A1X2H4M7"/>
<feature type="transmembrane region" description="Helical" evidence="6">
    <location>
        <begin position="12"/>
        <end position="31"/>
    </location>
</feature>
<dbReference type="PANTHER" id="PTHR16172:SF41">
    <property type="entry name" value="MAJOR FACILITATOR SUPERFAMILY DOMAIN-CONTAINING PROTEIN 6-LIKE"/>
    <property type="match status" value="1"/>
</dbReference>
<feature type="transmembrane region" description="Helical" evidence="6">
    <location>
        <begin position="310"/>
        <end position="332"/>
    </location>
</feature>
<keyword evidence="9" id="KW-1185">Reference proteome</keyword>
<keyword evidence="5 6" id="KW-0472">Membrane</keyword>
<feature type="transmembrane region" description="Helical" evidence="6">
    <location>
        <begin position="169"/>
        <end position="188"/>
    </location>
</feature>
<dbReference type="EMBL" id="MCGN01000009">
    <property type="protein sequence ID" value="ORY93364.1"/>
    <property type="molecule type" value="Genomic_DNA"/>
</dbReference>
<feature type="transmembrane region" description="Helical" evidence="6">
    <location>
        <begin position="43"/>
        <end position="61"/>
    </location>
</feature>
<evidence type="ECO:0000256" key="4">
    <source>
        <dbReference type="ARBA" id="ARBA00022989"/>
    </source>
</evidence>
<protein>
    <submittedName>
        <fullName evidence="8">Major facilitator superfamily domain-containing protein</fullName>
    </submittedName>
</protein>
<dbReference type="GO" id="GO:0016020">
    <property type="term" value="C:membrane"/>
    <property type="evidence" value="ECO:0007669"/>
    <property type="project" value="UniProtKB-SubCell"/>
</dbReference>
<feature type="transmembrane region" description="Helical" evidence="6">
    <location>
        <begin position="377"/>
        <end position="398"/>
    </location>
</feature>
<feature type="transmembrane region" description="Helical" evidence="6">
    <location>
        <begin position="247"/>
        <end position="270"/>
    </location>
</feature>
<dbReference type="OrthoDB" id="515887at2759"/>
<feature type="transmembrane region" description="Helical" evidence="6">
    <location>
        <begin position="73"/>
        <end position="95"/>
    </location>
</feature>
<evidence type="ECO:0000259" key="7">
    <source>
        <dbReference type="Pfam" id="PF12832"/>
    </source>
</evidence>
<evidence type="ECO:0000256" key="3">
    <source>
        <dbReference type="ARBA" id="ARBA00022692"/>
    </source>
</evidence>
<dbReference type="InParanoid" id="A0A1X2H4M7"/>
<reference evidence="8 9" key="1">
    <citation type="submission" date="2016-07" db="EMBL/GenBank/DDBJ databases">
        <title>Pervasive Adenine N6-methylation of Active Genes in Fungi.</title>
        <authorList>
            <consortium name="DOE Joint Genome Institute"/>
            <person name="Mondo S.J."/>
            <person name="Dannebaum R.O."/>
            <person name="Kuo R.C."/>
            <person name="Labutti K."/>
            <person name="Haridas S."/>
            <person name="Kuo A."/>
            <person name="Salamov A."/>
            <person name="Ahrendt S.R."/>
            <person name="Lipzen A."/>
            <person name="Sullivan W."/>
            <person name="Andreopoulos W.B."/>
            <person name="Clum A."/>
            <person name="Lindquist E."/>
            <person name="Daum C."/>
            <person name="Ramamoorthy G.K."/>
            <person name="Gryganskyi A."/>
            <person name="Culley D."/>
            <person name="Magnuson J.K."/>
            <person name="James T.Y."/>
            <person name="O'Malley M.A."/>
            <person name="Stajich J.E."/>
            <person name="Spatafora J.W."/>
            <person name="Visel A."/>
            <person name="Grigoriev I.V."/>
        </authorList>
    </citation>
    <scope>NUCLEOTIDE SEQUENCE [LARGE SCALE GENOMIC DNA]</scope>
    <source>
        <strain evidence="8 9">NRRL 2496</strain>
    </source>
</reference>
<dbReference type="OMA" id="IAFPYWT"/>
<evidence type="ECO:0000313" key="9">
    <source>
        <dbReference type="Proteomes" id="UP000242180"/>
    </source>
</evidence>
<evidence type="ECO:0000256" key="1">
    <source>
        <dbReference type="ARBA" id="ARBA00004141"/>
    </source>
</evidence>
<feature type="transmembrane region" description="Helical" evidence="6">
    <location>
        <begin position="338"/>
        <end position="357"/>
    </location>
</feature>
<evidence type="ECO:0000256" key="5">
    <source>
        <dbReference type="ARBA" id="ARBA00023136"/>
    </source>
</evidence>
<gene>
    <name evidence="8" type="ORF">BCR43DRAFT_526931</name>
</gene>
<feature type="transmembrane region" description="Helical" evidence="6">
    <location>
        <begin position="146"/>
        <end position="163"/>
    </location>
</feature>
<feature type="transmembrane region" description="Helical" evidence="6">
    <location>
        <begin position="101"/>
        <end position="125"/>
    </location>
</feature>
<name>A0A1X2H4M7_SYNRA</name>
<feature type="transmembrane region" description="Helical" evidence="6">
    <location>
        <begin position="404"/>
        <end position="426"/>
    </location>
</feature>
<dbReference type="PANTHER" id="PTHR16172">
    <property type="entry name" value="MAJOR FACILITATOR SUPERFAMILY DOMAIN-CONTAINING PROTEIN 6-LIKE"/>
    <property type="match status" value="1"/>
</dbReference>
<comment type="caution">
    <text evidence="8">The sequence shown here is derived from an EMBL/GenBank/DDBJ whole genome shotgun (WGS) entry which is preliminary data.</text>
</comment>
<dbReference type="Pfam" id="PF12832">
    <property type="entry name" value="MFS_1_like"/>
    <property type="match status" value="1"/>
</dbReference>
<comment type="similarity">
    <text evidence="2">Belongs to the major facilitator superfamily. MFSD6 family.</text>
</comment>
<proteinExistence type="inferred from homology"/>
<dbReference type="InterPro" id="IPR036259">
    <property type="entry name" value="MFS_trans_sf"/>
</dbReference>
<dbReference type="InterPro" id="IPR024989">
    <property type="entry name" value="MFS_assoc_dom"/>
</dbReference>
<evidence type="ECO:0000313" key="8">
    <source>
        <dbReference type="EMBL" id="ORY93364.1"/>
    </source>
</evidence>
<dbReference type="InterPro" id="IPR051717">
    <property type="entry name" value="MFS_MFSD6"/>
</dbReference>
<feature type="domain" description="Major facilitator superfamily associated" evidence="7">
    <location>
        <begin position="8"/>
        <end position="407"/>
    </location>
</feature>
<accession>A0A1X2H4M7</accession>